<evidence type="ECO:0000256" key="2">
    <source>
        <dbReference type="ARBA" id="ARBA00022676"/>
    </source>
</evidence>
<keyword evidence="4" id="KW-0812">Transmembrane</keyword>
<dbReference type="CDD" id="cd04179">
    <property type="entry name" value="DPM_DPG-synthase_like"/>
    <property type="match status" value="1"/>
</dbReference>
<evidence type="ECO:0000313" key="9">
    <source>
        <dbReference type="EMBL" id="REG86571.1"/>
    </source>
</evidence>
<keyword evidence="2" id="KW-0328">Glycosyltransferase</keyword>
<dbReference type="InterPro" id="IPR001173">
    <property type="entry name" value="Glyco_trans_2-like"/>
</dbReference>
<proteinExistence type="predicted"/>
<keyword evidence="3 9" id="KW-0808">Transferase</keyword>
<dbReference type="Gene3D" id="3.90.550.10">
    <property type="entry name" value="Spore Coat Polysaccharide Biosynthesis Protein SpsA, Chain A"/>
    <property type="match status" value="1"/>
</dbReference>
<dbReference type="PANTHER" id="PTHR48090:SF3">
    <property type="entry name" value="UNDECAPRENYL-PHOSPHATE 4-DEOXY-4-FORMAMIDO-L-ARABINOSE TRANSFERASE"/>
    <property type="match status" value="1"/>
</dbReference>
<dbReference type="PANTHER" id="PTHR48090">
    <property type="entry name" value="UNDECAPRENYL-PHOSPHATE 4-DEOXY-4-FORMAMIDO-L-ARABINOSE TRANSFERASE-RELATED"/>
    <property type="match status" value="1"/>
</dbReference>
<name>A0A3E0DWW2_9GAMM</name>
<dbReference type="GO" id="GO:0099621">
    <property type="term" value="F:undecaprenyl-phosphate 4-deoxy-4-formamido-L-arabinose transferase activity"/>
    <property type="evidence" value="ECO:0007669"/>
    <property type="project" value="TreeGrafter"/>
</dbReference>
<evidence type="ECO:0000256" key="7">
    <source>
        <dbReference type="ARBA" id="ARBA00023136"/>
    </source>
</evidence>
<sequence length="245" mass="27390">MVPFLSVVLPAKNEQGNIGVLIREIHASLSPEYSFEVVLTDDGSDDNTAQVAINTAKEIGCQLQVVFHAKSCGQSTALSSGVRHAKGEWIITSDADGQNDPQDYPNLIHQAKQITKEHFCVAGYRKKRLDTAWVRFQSRVANKIRQGLLDDGVPDSGCGLKLFPKHTFLMLPYFDHMHRFLPALIKRIDGEIVVCQVNHRDRNAGVSNYNAWNRAWVGIVDIVGVIWLKKRAKQPIIATVYSNQD</sequence>
<dbReference type="Pfam" id="PF00535">
    <property type="entry name" value="Glycos_transf_2"/>
    <property type="match status" value="1"/>
</dbReference>
<keyword evidence="7" id="KW-0472">Membrane</keyword>
<evidence type="ECO:0000259" key="8">
    <source>
        <dbReference type="Pfam" id="PF00535"/>
    </source>
</evidence>
<evidence type="ECO:0000313" key="10">
    <source>
        <dbReference type="Proteomes" id="UP000256542"/>
    </source>
</evidence>
<gene>
    <name evidence="9" type="ORF">DFP81_101136</name>
</gene>
<protein>
    <submittedName>
        <fullName evidence="9">Glycosyl transferase family 2</fullName>
    </submittedName>
</protein>
<comment type="caution">
    <text evidence="9">The sequence shown here is derived from an EMBL/GenBank/DDBJ whole genome shotgun (WGS) entry which is preliminary data.</text>
</comment>
<dbReference type="OrthoDB" id="9808633at2"/>
<keyword evidence="10" id="KW-1185">Reference proteome</keyword>
<dbReference type="GO" id="GO:0005886">
    <property type="term" value="C:plasma membrane"/>
    <property type="evidence" value="ECO:0007669"/>
    <property type="project" value="TreeGrafter"/>
</dbReference>
<evidence type="ECO:0000256" key="6">
    <source>
        <dbReference type="ARBA" id="ARBA00022989"/>
    </source>
</evidence>
<dbReference type="EMBL" id="QUNG01000001">
    <property type="protein sequence ID" value="REG86571.1"/>
    <property type="molecule type" value="Genomic_DNA"/>
</dbReference>
<dbReference type="RefSeq" id="WP_115895835.1">
    <property type="nucleotide sequence ID" value="NZ_QUNG01000001.1"/>
</dbReference>
<evidence type="ECO:0000256" key="4">
    <source>
        <dbReference type="ARBA" id="ARBA00022692"/>
    </source>
</evidence>
<reference evidence="9 10" key="1">
    <citation type="submission" date="2018-08" db="EMBL/GenBank/DDBJ databases">
        <title>Genomic Encyclopedia of Type Strains, Phase III (KMG-III): the genomes of soil and plant-associated and newly described type strains.</title>
        <authorList>
            <person name="Whitman W."/>
        </authorList>
    </citation>
    <scope>NUCLEOTIDE SEQUENCE [LARGE SCALE GENOMIC DNA]</scope>
    <source>
        <strain evidence="9 10">CECT 7375</strain>
    </source>
</reference>
<dbReference type="GO" id="GO:0009103">
    <property type="term" value="P:lipopolysaccharide biosynthetic process"/>
    <property type="evidence" value="ECO:0007669"/>
    <property type="project" value="UniProtKB-KW"/>
</dbReference>
<keyword evidence="1" id="KW-1003">Cell membrane</keyword>
<keyword evidence="5" id="KW-0448">Lipopolysaccharide biosynthesis</keyword>
<dbReference type="InterPro" id="IPR029044">
    <property type="entry name" value="Nucleotide-diphossugar_trans"/>
</dbReference>
<evidence type="ECO:0000256" key="1">
    <source>
        <dbReference type="ARBA" id="ARBA00022475"/>
    </source>
</evidence>
<dbReference type="InterPro" id="IPR050256">
    <property type="entry name" value="Glycosyltransferase_2"/>
</dbReference>
<dbReference type="AlphaFoldDB" id="A0A3E0DWW2"/>
<keyword evidence="6" id="KW-1133">Transmembrane helix</keyword>
<dbReference type="FunFam" id="3.90.550.10:FF:000170">
    <property type="entry name" value="Dolichol-phosphate mannosyltransferase"/>
    <property type="match status" value="1"/>
</dbReference>
<evidence type="ECO:0000256" key="3">
    <source>
        <dbReference type="ARBA" id="ARBA00022679"/>
    </source>
</evidence>
<organism evidence="9 10">
    <name type="scientific">Marinomonas pollencensis</name>
    <dbReference type="NCBI Taxonomy" id="491954"/>
    <lineage>
        <taxon>Bacteria</taxon>
        <taxon>Pseudomonadati</taxon>
        <taxon>Pseudomonadota</taxon>
        <taxon>Gammaproteobacteria</taxon>
        <taxon>Oceanospirillales</taxon>
        <taxon>Oceanospirillaceae</taxon>
        <taxon>Marinomonas</taxon>
    </lineage>
</organism>
<accession>A0A3E0DWW2</accession>
<feature type="domain" description="Glycosyltransferase 2-like" evidence="8">
    <location>
        <begin position="6"/>
        <end position="164"/>
    </location>
</feature>
<dbReference type="SUPFAM" id="SSF53448">
    <property type="entry name" value="Nucleotide-diphospho-sugar transferases"/>
    <property type="match status" value="1"/>
</dbReference>
<dbReference type="Proteomes" id="UP000256542">
    <property type="component" value="Unassembled WGS sequence"/>
</dbReference>
<evidence type="ECO:0000256" key="5">
    <source>
        <dbReference type="ARBA" id="ARBA00022985"/>
    </source>
</evidence>